<reference evidence="1" key="1">
    <citation type="submission" date="2018-05" db="EMBL/GenBank/DDBJ databases">
        <title>Draft genome of Mucuna pruriens seed.</title>
        <authorList>
            <person name="Nnadi N.E."/>
            <person name="Vos R."/>
            <person name="Hasami M.H."/>
            <person name="Devisetty U.K."/>
            <person name="Aguiy J.C."/>
        </authorList>
    </citation>
    <scope>NUCLEOTIDE SEQUENCE [LARGE SCALE GENOMIC DNA]</scope>
    <source>
        <strain evidence="1">JCA_2017</strain>
    </source>
</reference>
<dbReference type="AlphaFoldDB" id="A0A371G818"/>
<sequence>MDRSMIDAASNTQQFGVRGSAASRVVNKIGEKITELTSLVRQLAIGQHHISLPVRMCGICAFLKHPIDACSILQETKPHSAKFTFLGGLGEADGYKKHSVSTKCDCYDSGLANIDWTIGHHCESTTVIGFYRQIPSQTITSPQANMSAITLRSGRSQPPLPSILQPLQSLLIITNKTQLEQKERILQDLKKLGDFYEHLVKHSTLKFLLKKSPEDVILKRGCSQ</sequence>
<evidence type="ECO:0000313" key="2">
    <source>
        <dbReference type="Proteomes" id="UP000257109"/>
    </source>
</evidence>
<comment type="caution">
    <text evidence="1">The sequence shown here is derived from an EMBL/GenBank/DDBJ whole genome shotgun (WGS) entry which is preliminary data.</text>
</comment>
<protein>
    <submittedName>
        <fullName evidence="1">Uncharacterized protein</fullName>
    </submittedName>
</protein>
<gene>
    <name evidence="1" type="ORF">CR513_31945</name>
</gene>
<organism evidence="1 2">
    <name type="scientific">Mucuna pruriens</name>
    <name type="common">Velvet bean</name>
    <name type="synonym">Dolichos pruriens</name>
    <dbReference type="NCBI Taxonomy" id="157652"/>
    <lineage>
        <taxon>Eukaryota</taxon>
        <taxon>Viridiplantae</taxon>
        <taxon>Streptophyta</taxon>
        <taxon>Embryophyta</taxon>
        <taxon>Tracheophyta</taxon>
        <taxon>Spermatophyta</taxon>
        <taxon>Magnoliopsida</taxon>
        <taxon>eudicotyledons</taxon>
        <taxon>Gunneridae</taxon>
        <taxon>Pentapetalae</taxon>
        <taxon>rosids</taxon>
        <taxon>fabids</taxon>
        <taxon>Fabales</taxon>
        <taxon>Fabaceae</taxon>
        <taxon>Papilionoideae</taxon>
        <taxon>50 kb inversion clade</taxon>
        <taxon>NPAAA clade</taxon>
        <taxon>indigoferoid/millettioid clade</taxon>
        <taxon>Phaseoleae</taxon>
        <taxon>Mucuna</taxon>
    </lineage>
</organism>
<proteinExistence type="predicted"/>
<accession>A0A371G818</accession>
<dbReference type="OrthoDB" id="999762at2759"/>
<feature type="non-terminal residue" evidence="1">
    <location>
        <position position="1"/>
    </location>
</feature>
<dbReference type="EMBL" id="QJKJ01006446">
    <property type="protein sequence ID" value="RDX86696.1"/>
    <property type="molecule type" value="Genomic_DNA"/>
</dbReference>
<dbReference type="Proteomes" id="UP000257109">
    <property type="component" value="Unassembled WGS sequence"/>
</dbReference>
<name>A0A371G818_MUCPR</name>
<keyword evidence="2" id="KW-1185">Reference proteome</keyword>
<evidence type="ECO:0000313" key="1">
    <source>
        <dbReference type="EMBL" id="RDX86696.1"/>
    </source>
</evidence>